<sequence length="102" mass="10687">MSSPTSAERGGDHMVVIRDAASAGSGKGGGDADKARSARSRRSVPLELGCELGRLVPAQVLGEYYYDLAEMMSNNGGGGEADDDGDYDDDGDFLDGIYTYDV</sequence>
<dbReference type="Gramene" id="OB09G16580.1">
    <property type="protein sequence ID" value="OB09G16580.1"/>
    <property type="gene ID" value="OB09G16580"/>
</dbReference>
<keyword evidence="3" id="KW-1185">Reference proteome</keyword>
<evidence type="ECO:0000313" key="2">
    <source>
        <dbReference type="EnsemblPlants" id="OB09G16580.1"/>
    </source>
</evidence>
<feature type="region of interest" description="Disordered" evidence="1">
    <location>
        <begin position="1"/>
        <end position="43"/>
    </location>
</feature>
<protein>
    <submittedName>
        <fullName evidence="2">Uncharacterized protein</fullName>
    </submittedName>
</protein>
<organism evidence="2">
    <name type="scientific">Oryza brachyantha</name>
    <name type="common">malo sina</name>
    <dbReference type="NCBI Taxonomy" id="4533"/>
    <lineage>
        <taxon>Eukaryota</taxon>
        <taxon>Viridiplantae</taxon>
        <taxon>Streptophyta</taxon>
        <taxon>Embryophyta</taxon>
        <taxon>Tracheophyta</taxon>
        <taxon>Spermatophyta</taxon>
        <taxon>Magnoliopsida</taxon>
        <taxon>Liliopsida</taxon>
        <taxon>Poales</taxon>
        <taxon>Poaceae</taxon>
        <taxon>BOP clade</taxon>
        <taxon>Oryzoideae</taxon>
        <taxon>Oryzeae</taxon>
        <taxon>Oryzinae</taxon>
        <taxon>Oryza</taxon>
    </lineage>
</organism>
<dbReference type="HOGENOM" id="CLU_2281799_0_0_1"/>
<evidence type="ECO:0000313" key="3">
    <source>
        <dbReference type="Proteomes" id="UP000006038"/>
    </source>
</evidence>
<accession>J3MXC9</accession>
<dbReference type="AlphaFoldDB" id="J3MXC9"/>
<reference evidence="2" key="2">
    <citation type="submission" date="2013-04" db="UniProtKB">
        <authorList>
            <consortium name="EnsemblPlants"/>
        </authorList>
    </citation>
    <scope>IDENTIFICATION</scope>
</reference>
<evidence type="ECO:0000256" key="1">
    <source>
        <dbReference type="SAM" id="MobiDB-lite"/>
    </source>
</evidence>
<proteinExistence type="predicted"/>
<reference evidence="2" key="1">
    <citation type="journal article" date="2013" name="Nat. Commun.">
        <title>Whole-genome sequencing of Oryza brachyantha reveals mechanisms underlying Oryza genome evolution.</title>
        <authorList>
            <person name="Chen J."/>
            <person name="Huang Q."/>
            <person name="Gao D."/>
            <person name="Wang J."/>
            <person name="Lang Y."/>
            <person name="Liu T."/>
            <person name="Li B."/>
            <person name="Bai Z."/>
            <person name="Luis Goicoechea J."/>
            <person name="Liang C."/>
            <person name="Chen C."/>
            <person name="Zhang W."/>
            <person name="Sun S."/>
            <person name="Liao Y."/>
            <person name="Zhang X."/>
            <person name="Yang L."/>
            <person name="Song C."/>
            <person name="Wang M."/>
            <person name="Shi J."/>
            <person name="Liu G."/>
            <person name="Liu J."/>
            <person name="Zhou H."/>
            <person name="Zhou W."/>
            <person name="Yu Q."/>
            <person name="An N."/>
            <person name="Chen Y."/>
            <person name="Cai Q."/>
            <person name="Wang B."/>
            <person name="Liu B."/>
            <person name="Min J."/>
            <person name="Huang Y."/>
            <person name="Wu H."/>
            <person name="Li Z."/>
            <person name="Zhang Y."/>
            <person name="Yin Y."/>
            <person name="Song W."/>
            <person name="Jiang J."/>
            <person name="Jackson S.A."/>
            <person name="Wing R.A."/>
            <person name="Wang J."/>
            <person name="Chen M."/>
        </authorList>
    </citation>
    <scope>NUCLEOTIDE SEQUENCE [LARGE SCALE GENOMIC DNA]</scope>
    <source>
        <strain evidence="2">cv. IRGC 101232</strain>
    </source>
</reference>
<feature type="region of interest" description="Disordered" evidence="1">
    <location>
        <begin position="73"/>
        <end position="92"/>
    </location>
</feature>
<feature type="compositionally biased region" description="Acidic residues" evidence="1">
    <location>
        <begin position="80"/>
        <end position="92"/>
    </location>
</feature>
<name>J3MXC9_ORYBR</name>
<dbReference type="EnsemblPlants" id="OB09G16580.1">
    <property type="protein sequence ID" value="OB09G16580.1"/>
    <property type="gene ID" value="OB09G16580"/>
</dbReference>
<dbReference type="Proteomes" id="UP000006038">
    <property type="component" value="Chromosome 9"/>
</dbReference>